<gene>
    <name evidence="1" type="ORF">vBAcoSR7M_51</name>
</gene>
<dbReference type="EMBL" id="MT345684">
    <property type="protein sequence ID" value="QJI53373.1"/>
    <property type="molecule type" value="Genomic_DNA"/>
</dbReference>
<organism evidence="1 2">
    <name type="scientific">Alteromonas phage vB_AcoS-R7M</name>
    <dbReference type="NCBI Taxonomy" id="2729541"/>
    <lineage>
        <taxon>Viruses</taxon>
        <taxon>Duplodnaviria</taxon>
        <taxon>Heunggongvirae</taxon>
        <taxon>Uroviricota</taxon>
        <taxon>Caudoviricetes</taxon>
        <taxon>Queuovirinae</taxon>
        <taxon>Amoyvirus</taxon>
        <taxon>Amoyvirus R7M</taxon>
    </lineage>
</organism>
<sequence length="237" mass="26544">MYVLINLDTLRVLHKNENIFSLCNVAQIECKDSASWVVPCHDATFLKSFTHLELRMLYKNLTGVELADNVPNTSLIAVLFKTIGEVPVSPMVEAETERQSFYAEKNDGEFIYCHGAFKPAIAPDLFKPVIEHHEAIVKDAVSGKYNRELYAAVPRKVAKRVQPITTSSEGSPRRGTAKIIIWSVADSMWEAAGKPTEKGEVLKIRKAVMDKLETEEGIKRTSASSELGNWHKIRAPF</sequence>
<dbReference type="Proteomes" id="UP000503037">
    <property type="component" value="Segment"/>
</dbReference>
<proteinExistence type="predicted"/>
<reference evidence="2" key="1">
    <citation type="submission" date="2020-04" db="EMBL/GenBank/DDBJ databases">
        <authorList>
            <person name="Ma R."/>
            <person name="Lai J."/>
            <person name="Yang Y."/>
            <person name="Jiao N."/>
            <person name="Zhang R."/>
        </authorList>
    </citation>
    <scope>NUCLEOTIDE SEQUENCE [LARGE SCALE GENOMIC DNA]</scope>
</reference>
<name>A0A6M3YN91_9CAUD</name>
<keyword evidence="2" id="KW-1185">Reference proteome</keyword>
<accession>A0A6M3YN91</accession>
<evidence type="ECO:0000313" key="2">
    <source>
        <dbReference type="Proteomes" id="UP000503037"/>
    </source>
</evidence>
<evidence type="ECO:0000313" key="1">
    <source>
        <dbReference type="EMBL" id="QJI53373.1"/>
    </source>
</evidence>
<protein>
    <submittedName>
        <fullName evidence="1">Uncharacterized protein</fullName>
    </submittedName>
</protein>